<feature type="region of interest" description="Disordered" evidence="1">
    <location>
        <begin position="1325"/>
        <end position="1357"/>
    </location>
</feature>
<gene>
    <name evidence="2" type="ORF">L3Y34_013122</name>
</gene>
<feature type="region of interest" description="Disordered" evidence="1">
    <location>
        <begin position="627"/>
        <end position="653"/>
    </location>
</feature>
<dbReference type="EMBL" id="CP090896">
    <property type="protein sequence ID" value="ULT84248.1"/>
    <property type="molecule type" value="Genomic_DNA"/>
</dbReference>
<evidence type="ECO:0000256" key="1">
    <source>
        <dbReference type="SAM" id="MobiDB-lite"/>
    </source>
</evidence>
<feature type="region of interest" description="Disordered" evidence="1">
    <location>
        <begin position="1509"/>
        <end position="1662"/>
    </location>
</feature>
<feature type="compositionally biased region" description="Basic and acidic residues" evidence="1">
    <location>
        <begin position="1653"/>
        <end position="1662"/>
    </location>
</feature>
<feature type="compositionally biased region" description="Basic and acidic residues" evidence="1">
    <location>
        <begin position="692"/>
        <end position="705"/>
    </location>
</feature>
<sequence>MLKPAVSHSEKDQLEINTAYRIKEQNIFQLNMKLQKWERLDLSDSFTRNLIIEINADESKMQKFNEDVLRNQFDPRIKFLPMADASNQRFTQPTNTPVVFGKSPEEASGGRSFSQLQIIPPPIPSDIPAQENNYTKKSKDCPVFSLSNHIPLETCQIPPQQNRAMPPQNHQVAAPSNFMRSKNCLMPNPQNCLIPQQNCQMPPTYNWPMPPPPSRAALQNSPVQSQNNQMVPPNSSWTSQNIQIPPGNVSMPSKIPQLAPFNVNASETPFLMQNQNFPMPFQQNSMSSPFNPRVFPNSELPPNSPMTSGNLSVVPPRNPTVPHQNLPITFQTSHMEPRNISMVFQNNHPKARNVPMMPQNKIVEPSPMAPFHFKGPPPNIQAPQGFPPILCQTFQGPPPSIQGPGGYSTIPPPNIQSSEGYWPTPPRTVQGPPSIIQAPLGLLPIPSQNVQGTPHNSHGPPPYSQRHTHGFPHGPPKNQNHGNGNEPQSMRRSIPVVKVLAPHSKPNVDDIMKIDTPSTTSSNDTVPDCNHGDVTANLMDTQKARNLNQQEIHKNEQDFLTDPIPEVPVGEPSVCERHDAKTESASIPLEVVSTQSKNKTDRNPDNLAQLPITTEVSFLVDTTVEITDSEHEPKSILTPEADEPTLPRKETVKDDVATSIVPVTLSESDVFQNSPRLCKNLHAKPTAADRGVMGKKEHAKPDTSKCKGKKKNGHKAPSPSPKPSMTSRYAISGSPTKPNISSQVEKKPENVEHKKVITAIIINAPALKIESNKQNDVNGSETLKTKPEDEPSCSLQPEENNGKKKNKKAKKTKSGKETNVEEDFDELLKRFQLEDEKNKISDGDTKTKSAPKTTKRRTIKQYRQEKAEAEAEAAKAAEKAASPIEPAIQTLEDLYEFENFDEEYCVVTDIQNIHYPTDLPAIPEEVVTRVQKQIEEFVADVKECIREGNRLPYWPDLEFKLEDSLDLEKVNQDVLDFFSTCDAARKRQNRAYAFASQQVFQHALVHNAWATLDIEDEMTYEYINYMKISELERKKFKADVLTNSVGPTIKFVKTDENLLPLVVSQRAPRGRGTFNQRYQQRNNWTRRNFAQNQRFQQQEHSNYPMQQYFIGSSQTVPLMALQIPSCPSGYAPVQHGSYNTFSAAHGYSRKNQLSDGHFPSPTESGNSDVYTSSSTNGSIAEQNIQQVQTIIGFELAEEKNEQIILQHHEELQLVAEVKNGKKDVVTLPNGADDISGTSKKDAYLSCDLSNQGTSDEVTMKPSNSKSVLPTAPESAKFVEIAELPPSIETPAETAIQTTAELKLKKESPIVHDGATKIDTGLNCEMSKLDKPSQSMETTDFDNKEFKEQDTSDEATAAVSKPTISEFLLSPALESIVAEDMSGASNMGDLSKPLLSTSIAPTDTETEELKGKTTDEGATEATNSEFMIPHAYKSTEDLEFPERVVSVSAEKRSKDAEMPAVENQKPSKPLMSEILLAAIEKEKGTVNSCLKAAPIVLRNICQTENMNVTDTDGMAKKSDSKAASSSQFRKSRDRFHNKKPEAPKNHLPAQQEKDSNSGWKTVKGSSKDSNNSKKLAVSAEQPPIAKDGKKSQSTSVKRSSGTVPAISPTQRTEESENNTQEGSSIDKPDHPEKLPMPVSNQKKPVKKQKKDKKDRKSAEESGKVGEAVFETAKGNKKKRTIRQYQSERVEAKKKEQEIFDSIEKDGKRLDVCVNMGLCQFFEELNHCVITRSPMYNWPECPMRDLSENEDITRERDELVFDFIQSRILDQFERFGTTPILRELFYHFLGRHYNSNLGLILEPLAKVLKDRDITFEDEKELFGRMLNKRECRAEWNVFNFHYPDASNE</sequence>
<protein>
    <submittedName>
        <fullName evidence="2">Uncharacterized protein</fullName>
    </submittedName>
</protein>
<feature type="region of interest" description="Disordered" evidence="1">
    <location>
        <begin position="682"/>
        <end position="819"/>
    </location>
</feature>
<feature type="compositionally biased region" description="Basic and acidic residues" evidence="1">
    <location>
        <begin position="838"/>
        <end position="847"/>
    </location>
</feature>
<feature type="region of interest" description="Disordered" evidence="1">
    <location>
        <begin position="1152"/>
        <end position="1177"/>
    </location>
</feature>
<organism evidence="2 3">
    <name type="scientific">Caenorhabditis briggsae</name>
    <dbReference type="NCBI Taxonomy" id="6238"/>
    <lineage>
        <taxon>Eukaryota</taxon>
        <taxon>Metazoa</taxon>
        <taxon>Ecdysozoa</taxon>
        <taxon>Nematoda</taxon>
        <taxon>Chromadorea</taxon>
        <taxon>Rhabditida</taxon>
        <taxon>Rhabditina</taxon>
        <taxon>Rhabditomorpha</taxon>
        <taxon>Rhabditoidea</taxon>
        <taxon>Rhabditidae</taxon>
        <taxon>Peloderinae</taxon>
        <taxon>Caenorhabditis</taxon>
    </lineage>
</organism>
<feature type="compositionally biased region" description="Polar residues" evidence="1">
    <location>
        <begin position="477"/>
        <end position="490"/>
    </location>
</feature>
<feature type="compositionally biased region" description="Polar residues" evidence="1">
    <location>
        <begin position="446"/>
        <end position="456"/>
    </location>
</feature>
<accession>A0AAE9A0H8</accession>
<feature type="compositionally biased region" description="Basic and acidic residues" evidence="1">
    <location>
        <begin position="744"/>
        <end position="755"/>
    </location>
</feature>
<feature type="compositionally biased region" description="Polar residues" evidence="1">
    <location>
        <begin position="1590"/>
        <end position="1609"/>
    </location>
</feature>
<feature type="compositionally biased region" description="Basic residues" evidence="1">
    <location>
        <begin position="1642"/>
        <end position="1652"/>
    </location>
</feature>
<proteinExistence type="predicted"/>
<evidence type="ECO:0000313" key="2">
    <source>
        <dbReference type="EMBL" id="ULT84248.1"/>
    </source>
</evidence>
<feature type="compositionally biased region" description="Polar residues" evidence="1">
    <location>
        <begin position="723"/>
        <end position="743"/>
    </location>
</feature>
<dbReference type="Proteomes" id="UP000827892">
    <property type="component" value="Chromosome X"/>
</dbReference>
<feature type="compositionally biased region" description="Polar residues" evidence="1">
    <location>
        <begin position="1161"/>
        <end position="1177"/>
    </location>
</feature>
<evidence type="ECO:0000313" key="3">
    <source>
        <dbReference type="Proteomes" id="UP000827892"/>
    </source>
</evidence>
<feature type="compositionally biased region" description="Polar residues" evidence="1">
    <location>
        <begin position="772"/>
        <end position="782"/>
    </location>
</feature>
<feature type="compositionally biased region" description="Basic residues" evidence="1">
    <location>
        <begin position="803"/>
        <end position="813"/>
    </location>
</feature>
<name>A0AAE9A0H8_CAEBR</name>
<feature type="compositionally biased region" description="Basic and acidic residues" evidence="1">
    <location>
        <begin position="1623"/>
        <end position="1632"/>
    </location>
</feature>
<feature type="region of interest" description="Disordered" evidence="1">
    <location>
        <begin position="444"/>
        <end position="490"/>
    </location>
</feature>
<reference evidence="2 3" key="1">
    <citation type="submission" date="2022-05" db="EMBL/GenBank/DDBJ databases">
        <title>Chromosome-level reference genomes for two strains of Caenorhabditis briggsae: an improved platform for comparative genomics.</title>
        <authorList>
            <person name="Stevens L."/>
            <person name="Andersen E.C."/>
        </authorList>
    </citation>
    <scope>NUCLEOTIDE SEQUENCE [LARGE SCALE GENOMIC DNA]</scope>
    <source>
        <strain evidence="2">QX1410_ONT</strain>
        <tissue evidence="2">Whole-organism</tissue>
    </source>
</reference>
<feature type="compositionally biased region" description="Basic and acidic residues" evidence="1">
    <location>
        <begin position="1340"/>
        <end position="1349"/>
    </location>
</feature>
<feature type="compositionally biased region" description="Low complexity" evidence="1">
    <location>
        <begin position="1562"/>
        <end position="1573"/>
    </location>
</feature>
<feature type="region of interest" description="Disordered" evidence="1">
    <location>
        <begin position="838"/>
        <end position="859"/>
    </location>
</feature>